<keyword evidence="1" id="KW-0472">Membrane</keyword>
<feature type="transmembrane region" description="Helical" evidence="1">
    <location>
        <begin position="57"/>
        <end position="81"/>
    </location>
</feature>
<dbReference type="GO" id="GO:0008233">
    <property type="term" value="F:peptidase activity"/>
    <property type="evidence" value="ECO:0007669"/>
    <property type="project" value="UniProtKB-KW"/>
</dbReference>
<keyword evidence="2" id="KW-0378">Hydrolase</keyword>
<reference evidence="2 3" key="1">
    <citation type="submission" date="2020-02" db="EMBL/GenBank/DDBJ databases">
        <title>Sequencing the genomes of 1000 actinobacteria strains.</title>
        <authorList>
            <person name="Klenk H.-P."/>
        </authorList>
    </citation>
    <scope>NUCLEOTIDE SEQUENCE [LARGE SCALE GENOMIC DNA]</scope>
    <source>
        <strain evidence="2 3">DSM 27960</strain>
    </source>
</reference>
<keyword evidence="1" id="KW-0812">Transmembrane</keyword>
<keyword evidence="3" id="KW-1185">Reference proteome</keyword>
<dbReference type="EMBL" id="JAAMOX010000001">
    <property type="protein sequence ID" value="NIH53640.1"/>
    <property type="molecule type" value="Genomic_DNA"/>
</dbReference>
<organism evidence="2 3">
    <name type="scientific">Lysinibacter cavernae</name>
    <dbReference type="NCBI Taxonomy" id="1640652"/>
    <lineage>
        <taxon>Bacteria</taxon>
        <taxon>Bacillati</taxon>
        <taxon>Actinomycetota</taxon>
        <taxon>Actinomycetes</taxon>
        <taxon>Micrococcales</taxon>
        <taxon>Microbacteriaceae</taxon>
        <taxon>Lysinibacter</taxon>
    </lineage>
</organism>
<proteinExistence type="predicted"/>
<evidence type="ECO:0000313" key="3">
    <source>
        <dbReference type="Proteomes" id="UP000541033"/>
    </source>
</evidence>
<gene>
    <name evidence="2" type="ORF">FHX76_001508</name>
</gene>
<dbReference type="RefSeq" id="WP_167149420.1">
    <property type="nucleotide sequence ID" value="NZ_JAAMOX010000001.1"/>
</dbReference>
<protein>
    <submittedName>
        <fullName evidence="2">Membrane-bound ClpP family serine protease</fullName>
    </submittedName>
</protein>
<accession>A0A7X5R0W3</accession>
<comment type="caution">
    <text evidence="2">The sequence shown here is derived from an EMBL/GenBank/DDBJ whole genome shotgun (WGS) entry which is preliminary data.</text>
</comment>
<dbReference type="AlphaFoldDB" id="A0A7X5R0W3"/>
<name>A0A7X5R0W3_9MICO</name>
<keyword evidence="1" id="KW-1133">Transmembrane helix</keyword>
<evidence type="ECO:0000256" key="1">
    <source>
        <dbReference type="SAM" id="Phobius"/>
    </source>
</evidence>
<dbReference type="GO" id="GO:0006508">
    <property type="term" value="P:proteolysis"/>
    <property type="evidence" value="ECO:0007669"/>
    <property type="project" value="UniProtKB-KW"/>
</dbReference>
<evidence type="ECO:0000313" key="2">
    <source>
        <dbReference type="EMBL" id="NIH53640.1"/>
    </source>
</evidence>
<keyword evidence="2" id="KW-0645">Protease</keyword>
<dbReference type="Proteomes" id="UP000541033">
    <property type="component" value="Unassembled WGS sequence"/>
</dbReference>
<sequence length="92" mass="10036">MSQKAQSKTTKFAWFLLLVGAFFLVRNITTTAASLSDNPGTSFMELFFTATDSSGEVFAGFVLFIWAPFVLLPLGALLLWLGARKPQQQASA</sequence>